<dbReference type="PANTHER" id="PTHR37534">
    <property type="entry name" value="TRANSCRIPTIONAL ACTIVATOR PROTEIN UGA3"/>
    <property type="match status" value="1"/>
</dbReference>
<evidence type="ECO:0000256" key="6">
    <source>
        <dbReference type="ARBA" id="ARBA00023242"/>
    </source>
</evidence>
<evidence type="ECO:0000256" key="3">
    <source>
        <dbReference type="ARBA" id="ARBA00023015"/>
    </source>
</evidence>
<gene>
    <name evidence="8" type="primary">ARG81</name>
    <name evidence="8" type="ORF">SBRCBS47491_009073</name>
</gene>
<dbReference type="InterPro" id="IPR021858">
    <property type="entry name" value="Fun_TF"/>
</dbReference>
<dbReference type="InterPro" id="IPR036864">
    <property type="entry name" value="Zn2-C6_fun-type_DNA-bd_sf"/>
</dbReference>
<evidence type="ECO:0000256" key="4">
    <source>
        <dbReference type="ARBA" id="ARBA00023125"/>
    </source>
</evidence>
<feature type="domain" description="Zn(2)-C6 fungal-type" evidence="7">
    <location>
        <begin position="19"/>
        <end position="48"/>
    </location>
</feature>
<evidence type="ECO:0000259" key="7">
    <source>
        <dbReference type="PROSITE" id="PS50048"/>
    </source>
</evidence>
<keyword evidence="2" id="KW-0862">Zinc</keyword>
<keyword evidence="4" id="KW-0238">DNA-binding</keyword>
<evidence type="ECO:0000256" key="2">
    <source>
        <dbReference type="ARBA" id="ARBA00022833"/>
    </source>
</evidence>
<dbReference type="Gene3D" id="4.10.240.10">
    <property type="entry name" value="Zn(2)-C6 fungal-type DNA-binding domain"/>
    <property type="match status" value="1"/>
</dbReference>
<keyword evidence="3" id="KW-0805">Transcription regulation</keyword>
<dbReference type="Proteomes" id="UP001642406">
    <property type="component" value="Unassembled WGS sequence"/>
</dbReference>
<keyword evidence="9" id="KW-1185">Reference proteome</keyword>
<dbReference type="PROSITE" id="PS50048">
    <property type="entry name" value="ZN2_CY6_FUNGAL_2"/>
    <property type="match status" value="1"/>
</dbReference>
<reference evidence="8 9" key="1">
    <citation type="submission" date="2024-01" db="EMBL/GenBank/DDBJ databases">
        <authorList>
            <person name="Allen C."/>
            <person name="Tagirdzhanova G."/>
        </authorList>
    </citation>
    <scope>NUCLEOTIDE SEQUENCE [LARGE SCALE GENOMIC DNA]</scope>
</reference>
<organism evidence="8 9">
    <name type="scientific">Sporothrix bragantina</name>
    <dbReference type="NCBI Taxonomy" id="671064"/>
    <lineage>
        <taxon>Eukaryota</taxon>
        <taxon>Fungi</taxon>
        <taxon>Dikarya</taxon>
        <taxon>Ascomycota</taxon>
        <taxon>Pezizomycotina</taxon>
        <taxon>Sordariomycetes</taxon>
        <taxon>Sordariomycetidae</taxon>
        <taxon>Ophiostomatales</taxon>
        <taxon>Ophiostomataceae</taxon>
        <taxon>Sporothrix</taxon>
    </lineage>
</organism>
<dbReference type="Pfam" id="PF11951">
    <property type="entry name" value="Fungal_trans_2"/>
    <property type="match status" value="1"/>
</dbReference>
<proteinExistence type="predicted"/>
<comment type="caution">
    <text evidence="8">The sequence shown here is derived from an EMBL/GenBank/DDBJ whole genome shotgun (WGS) entry which is preliminary data.</text>
</comment>
<evidence type="ECO:0000313" key="8">
    <source>
        <dbReference type="EMBL" id="CAK7234804.1"/>
    </source>
</evidence>
<comment type="subcellular location">
    <subcellularLocation>
        <location evidence="1">Nucleus</location>
    </subcellularLocation>
</comment>
<accession>A0ABP0CRS5</accession>
<keyword evidence="6" id="KW-0539">Nucleus</keyword>
<dbReference type="EMBL" id="CAWUHC010000133">
    <property type="protein sequence ID" value="CAK7234804.1"/>
    <property type="molecule type" value="Genomic_DNA"/>
</dbReference>
<protein>
    <submittedName>
        <fullName evidence="8">Arginine metabolism regulation protein II</fullName>
    </submittedName>
</protein>
<evidence type="ECO:0000256" key="5">
    <source>
        <dbReference type="ARBA" id="ARBA00023163"/>
    </source>
</evidence>
<evidence type="ECO:0000256" key="1">
    <source>
        <dbReference type="ARBA" id="ARBA00004123"/>
    </source>
</evidence>
<sequence>MSVSKPFWRLQRTEPDGGRCWTCRSRKVKCDERETNGCGVCERAGLTCAGFQVSLCWVQSGQKQQHSSSAPGPRRRGIKLHRHTGPVMTDGEIMRALSTIDATLSPKKTKTIGPFAVFQADSYPGDNAAQSTDNIPGGREILPEALPAPVSDDFLFETVLLEPTMATQPSEMMDVPSSPAIDITTDTNTDFTMAGEDSDFPVHLKACYQLKKPSGTAGMSNGGSTNQIYSICRFLTLLARTTSPVIVARPWRGTDDGFTVFTGPGFDDNERSVEYMYGITPALGNMLAKTCQMAEHLAYYHQQCEDYPLQLQQACTKLGDEIASWAVDKEPFVLIEAEEHSMREIARCQARAFQGAVLIYYCQTLQKYGLQESVSPVAVDVQSQVQVIWAQLTTAEDLKDSYTGGLKRSAPMSWPAFLAACESSRCDREIWVEWWERVNGYHIGNFARQWQIIQDVWDMQDAVEETSQISISWRDALAQTGKLVLPI</sequence>
<dbReference type="Pfam" id="PF00172">
    <property type="entry name" value="Zn_clus"/>
    <property type="match status" value="1"/>
</dbReference>
<name>A0ABP0CRS5_9PEZI</name>
<dbReference type="SUPFAM" id="SSF57701">
    <property type="entry name" value="Zn2/Cys6 DNA-binding domain"/>
    <property type="match status" value="1"/>
</dbReference>
<dbReference type="PANTHER" id="PTHR37534:SF46">
    <property type="entry name" value="ZN(II)2CYS6 TRANSCRIPTION FACTOR (EUROFUNG)"/>
    <property type="match status" value="1"/>
</dbReference>
<dbReference type="InterPro" id="IPR001138">
    <property type="entry name" value="Zn2Cys6_DnaBD"/>
</dbReference>
<keyword evidence="5" id="KW-0804">Transcription</keyword>
<evidence type="ECO:0000313" key="9">
    <source>
        <dbReference type="Proteomes" id="UP001642406"/>
    </source>
</evidence>
<dbReference type="CDD" id="cd00067">
    <property type="entry name" value="GAL4"/>
    <property type="match status" value="1"/>
</dbReference>